<dbReference type="GO" id="GO:1900016">
    <property type="term" value="P:negative regulation of cytokine production involved in inflammatory response"/>
    <property type="evidence" value="ECO:0007669"/>
    <property type="project" value="TreeGrafter"/>
</dbReference>
<dbReference type="PANTHER" id="PTHR31224">
    <property type="entry name" value="UNC119-BINDING PROTEIN C5ORF30"/>
    <property type="match status" value="1"/>
</dbReference>
<dbReference type="Pfam" id="PF15435">
    <property type="entry name" value="UNC119_bdg"/>
    <property type="match status" value="1"/>
</dbReference>
<dbReference type="Proteomes" id="UP000327493">
    <property type="component" value="Unassembled WGS sequence"/>
</dbReference>
<evidence type="ECO:0000256" key="2">
    <source>
        <dbReference type="ARBA" id="ARBA00004496"/>
    </source>
</evidence>
<organism evidence="12 13">
    <name type="scientific">Etheostoma spectabile</name>
    <name type="common">orangethroat darter</name>
    <dbReference type="NCBI Taxonomy" id="54343"/>
    <lineage>
        <taxon>Eukaryota</taxon>
        <taxon>Metazoa</taxon>
        <taxon>Chordata</taxon>
        <taxon>Craniata</taxon>
        <taxon>Vertebrata</taxon>
        <taxon>Euteleostomi</taxon>
        <taxon>Actinopterygii</taxon>
        <taxon>Neopterygii</taxon>
        <taxon>Teleostei</taxon>
        <taxon>Neoteleostei</taxon>
        <taxon>Acanthomorphata</taxon>
        <taxon>Eupercaria</taxon>
        <taxon>Perciformes</taxon>
        <taxon>Percoidei</taxon>
        <taxon>Percidae</taxon>
        <taxon>Etheostomatinae</taxon>
        <taxon>Etheostoma</taxon>
    </lineage>
</organism>
<keyword evidence="11" id="KW-0966">Cell projection</keyword>
<comment type="caution">
    <text evidence="12">The sequence shown here is derived from an EMBL/GenBank/DDBJ whole genome shotgun (WGS) entry which is preliminary data.</text>
</comment>
<sequence length="397" mass="44219">MGWSYTPNTLTADQVDDLFSTHLTSEGSNKRAAEETVLFSGGTISKMQKAPTCFGTKPPECPSDYIGAHPVTEVDRRDCSSTGMRREEQMKLYTFKSYIAESLCKSGKNLDHVRLDATAHWMVMCEKKERCKVPGCNGTPKAKPEVFRLLLLTEHRRESAEARDRTDDRLNIGFFLVQKDMSVRMEMDINGVSRAHVSILPATEIKAALKPEAERPRCASTPCSPIRGTVAGYQILHMDSNYLVGFTTGEELLKLAHQWSEGTPEKGSVSEAVSSSIQSTVPKSVDLDIHRSSRICKSKSRYYQPYDIPTASGRRRRRMPSSSDTFLRSLAHGEPGKGHHATLPLCLLKGKRAQSKSLDYLNLDKISIKESSDTEIMALHITVKLAGYRKSEDNGEN</sequence>
<dbReference type="GO" id="GO:0006954">
    <property type="term" value="P:inflammatory response"/>
    <property type="evidence" value="ECO:0007669"/>
    <property type="project" value="UniProtKB-KW"/>
</dbReference>
<proteinExistence type="inferred from homology"/>
<dbReference type="GO" id="GO:0005737">
    <property type="term" value="C:cytoplasm"/>
    <property type="evidence" value="ECO:0007669"/>
    <property type="project" value="UniProtKB-SubCell"/>
</dbReference>
<keyword evidence="7" id="KW-0970">Cilium biogenesis/degradation</keyword>
<gene>
    <name evidence="12" type="ORF">FQN60_009254</name>
</gene>
<accession>A0A5J5CAK2</accession>
<evidence type="ECO:0000256" key="9">
    <source>
        <dbReference type="ARBA" id="ARBA00023069"/>
    </source>
</evidence>
<comment type="subcellular location">
    <subcellularLocation>
        <location evidence="1">Cell projection</location>
        <location evidence="1">Cilium</location>
    </subcellularLocation>
    <subcellularLocation>
        <location evidence="2">Cytoplasm</location>
    </subcellularLocation>
</comment>
<dbReference type="GO" id="GO:0010764">
    <property type="term" value="P:negative regulation of fibroblast migration"/>
    <property type="evidence" value="ECO:0007669"/>
    <property type="project" value="TreeGrafter"/>
</dbReference>
<keyword evidence="9" id="KW-0969">Cilium</keyword>
<reference evidence="12 13" key="1">
    <citation type="submission" date="2019-08" db="EMBL/GenBank/DDBJ databases">
        <title>A chromosome-level genome assembly, high-density linkage maps, and genome scans reveal the genomic architecture of hybrid incompatibilities underlying speciation via character displacement in darters (Percidae: Etheostominae).</title>
        <authorList>
            <person name="Moran R.L."/>
            <person name="Catchen J.M."/>
            <person name="Fuller R.C."/>
        </authorList>
    </citation>
    <scope>NUCLEOTIDE SEQUENCE [LARGE SCALE GENOMIC DNA]</scope>
    <source>
        <strain evidence="12">EspeVRDwgs_2016</strain>
        <tissue evidence="12">Muscle</tissue>
    </source>
</reference>
<dbReference type="GO" id="GO:0030030">
    <property type="term" value="P:cell projection organization"/>
    <property type="evidence" value="ECO:0007669"/>
    <property type="project" value="UniProtKB-KW"/>
</dbReference>
<comment type="similarity">
    <text evidence="3">Belongs to the UNC119-binding protein family.</text>
</comment>
<evidence type="ECO:0000256" key="1">
    <source>
        <dbReference type="ARBA" id="ARBA00004138"/>
    </source>
</evidence>
<keyword evidence="13" id="KW-1185">Reference proteome</keyword>
<dbReference type="GO" id="GO:0015031">
    <property type="term" value="P:protein transport"/>
    <property type="evidence" value="ECO:0007669"/>
    <property type="project" value="UniProtKB-KW"/>
</dbReference>
<dbReference type="InterPro" id="IPR029219">
    <property type="entry name" value="UNC119-bd"/>
</dbReference>
<evidence type="ECO:0000256" key="4">
    <source>
        <dbReference type="ARBA" id="ARBA00014984"/>
    </source>
</evidence>
<dbReference type="EMBL" id="VOFY01000954">
    <property type="protein sequence ID" value="KAA8578233.1"/>
    <property type="molecule type" value="Genomic_DNA"/>
</dbReference>
<evidence type="ECO:0000256" key="7">
    <source>
        <dbReference type="ARBA" id="ARBA00022794"/>
    </source>
</evidence>
<evidence type="ECO:0000256" key="3">
    <source>
        <dbReference type="ARBA" id="ARBA00009314"/>
    </source>
</evidence>
<evidence type="ECO:0000313" key="12">
    <source>
        <dbReference type="EMBL" id="KAA8578233.1"/>
    </source>
</evidence>
<protein>
    <recommendedName>
        <fullName evidence="4">Macrophage immunometabolism regulator</fullName>
    </recommendedName>
</protein>
<keyword evidence="8" id="KW-0653">Protein transport</keyword>
<evidence type="ECO:0000256" key="6">
    <source>
        <dbReference type="ARBA" id="ARBA00022490"/>
    </source>
</evidence>
<evidence type="ECO:0000256" key="8">
    <source>
        <dbReference type="ARBA" id="ARBA00022927"/>
    </source>
</evidence>
<keyword evidence="5" id="KW-0813">Transport</keyword>
<name>A0A5J5CAK2_9PERO</name>
<evidence type="ECO:0000256" key="11">
    <source>
        <dbReference type="ARBA" id="ARBA00023273"/>
    </source>
</evidence>
<evidence type="ECO:0000256" key="10">
    <source>
        <dbReference type="ARBA" id="ARBA00023198"/>
    </source>
</evidence>
<keyword evidence="6" id="KW-0963">Cytoplasm</keyword>
<evidence type="ECO:0000256" key="5">
    <source>
        <dbReference type="ARBA" id="ARBA00022448"/>
    </source>
</evidence>
<dbReference type="PANTHER" id="PTHR31224:SF2">
    <property type="entry name" value="MACROPHAGE IMMUNOMETABOLISM REGULATOR"/>
    <property type="match status" value="1"/>
</dbReference>
<dbReference type="GO" id="GO:0005929">
    <property type="term" value="C:cilium"/>
    <property type="evidence" value="ECO:0007669"/>
    <property type="project" value="UniProtKB-SubCell"/>
</dbReference>
<evidence type="ECO:0000313" key="13">
    <source>
        <dbReference type="Proteomes" id="UP000327493"/>
    </source>
</evidence>
<dbReference type="AlphaFoldDB" id="A0A5J5CAK2"/>
<keyword evidence="10" id="KW-0395">Inflammatory response</keyword>